<dbReference type="CDD" id="cd11529">
    <property type="entry name" value="NTP-PPase_MazG_Cterm"/>
    <property type="match status" value="1"/>
</dbReference>
<dbReference type="InterPro" id="IPR035013">
    <property type="entry name" value="YabN_N"/>
</dbReference>
<dbReference type="GO" id="GO:0046076">
    <property type="term" value="P:dTTP catabolic process"/>
    <property type="evidence" value="ECO:0007669"/>
    <property type="project" value="TreeGrafter"/>
</dbReference>
<dbReference type="GO" id="GO:0006203">
    <property type="term" value="P:dGTP catabolic process"/>
    <property type="evidence" value="ECO:0007669"/>
    <property type="project" value="TreeGrafter"/>
</dbReference>
<dbReference type="InterPro" id="IPR004518">
    <property type="entry name" value="MazG-like_dom"/>
</dbReference>
<dbReference type="GO" id="GO:0047429">
    <property type="term" value="F:nucleoside triphosphate diphosphatase activity"/>
    <property type="evidence" value="ECO:0007669"/>
    <property type="project" value="InterPro"/>
</dbReference>
<dbReference type="GO" id="GO:0032259">
    <property type="term" value="P:methylation"/>
    <property type="evidence" value="ECO:0007669"/>
    <property type="project" value="UniProtKB-KW"/>
</dbReference>
<dbReference type="InterPro" id="IPR024180">
    <property type="entry name" value="Tetrapyrrole_Mease/MazG_pred"/>
</dbReference>
<dbReference type="InterPro" id="IPR035996">
    <property type="entry name" value="4pyrrol_Methylase_sf"/>
</dbReference>
<dbReference type="NCBIfam" id="NF007113">
    <property type="entry name" value="PRK09562.1"/>
    <property type="match status" value="1"/>
</dbReference>
<dbReference type="PANTHER" id="PTHR30522">
    <property type="entry name" value="NUCLEOSIDE TRIPHOSPHATE PYROPHOSPHOHYDROLASE"/>
    <property type="match status" value="1"/>
</dbReference>
<evidence type="ECO:0000259" key="1">
    <source>
        <dbReference type="Pfam" id="PF00590"/>
    </source>
</evidence>
<gene>
    <name evidence="3" type="ORF">EV207_13515</name>
</gene>
<dbReference type="Proteomes" id="UP000295416">
    <property type="component" value="Unassembled WGS sequence"/>
</dbReference>
<dbReference type="CDD" id="cd11528">
    <property type="entry name" value="NTP-PPase_MazG_Nterm"/>
    <property type="match status" value="1"/>
</dbReference>
<feature type="domain" description="NTP pyrophosphohydrolase MazG-like" evidence="2">
    <location>
        <begin position="398"/>
        <end position="453"/>
    </location>
</feature>
<dbReference type="FunFam" id="1.10.287.1080:FF:000003">
    <property type="entry name" value="Nucleoside triphosphate pyrophosphohydrolase"/>
    <property type="match status" value="1"/>
</dbReference>
<dbReference type="GO" id="GO:0046047">
    <property type="term" value="P:TTP catabolic process"/>
    <property type="evidence" value="ECO:0007669"/>
    <property type="project" value="TreeGrafter"/>
</dbReference>
<protein>
    <submittedName>
        <fullName evidence="3">Tetrapyrrole methylase family protein/MazG family protein</fullName>
    </submittedName>
</protein>
<evidence type="ECO:0000313" key="3">
    <source>
        <dbReference type="EMBL" id="TCP22539.1"/>
    </source>
</evidence>
<dbReference type="InterPro" id="IPR000878">
    <property type="entry name" value="4pyrrol_Mease"/>
</dbReference>
<name>A0A4R2NLN4_9BACL</name>
<dbReference type="Gene3D" id="3.40.1010.10">
    <property type="entry name" value="Cobalt-precorrin-4 Transmethylase, Domain 1"/>
    <property type="match status" value="1"/>
</dbReference>
<dbReference type="GO" id="GO:0006950">
    <property type="term" value="P:response to stress"/>
    <property type="evidence" value="ECO:0007669"/>
    <property type="project" value="UniProtKB-ARBA"/>
</dbReference>
<dbReference type="PANTHER" id="PTHR30522:SF0">
    <property type="entry name" value="NUCLEOSIDE TRIPHOSPHATE PYROPHOSPHOHYDROLASE"/>
    <property type="match status" value="1"/>
</dbReference>
<dbReference type="RefSeq" id="WP_132747509.1">
    <property type="nucleotide sequence ID" value="NZ_SLXK01000035.1"/>
</dbReference>
<dbReference type="GO" id="GO:0046081">
    <property type="term" value="P:dUTP catabolic process"/>
    <property type="evidence" value="ECO:0007669"/>
    <property type="project" value="TreeGrafter"/>
</dbReference>
<dbReference type="Pfam" id="PF03819">
    <property type="entry name" value="MazG"/>
    <property type="match status" value="2"/>
</dbReference>
<organism evidence="3 4">
    <name type="scientific">Scopulibacillus darangshiensis</name>
    <dbReference type="NCBI Taxonomy" id="442528"/>
    <lineage>
        <taxon>Bacteria</taxon>
        <taxon>Bacillati</taxon>
        <taxon>Bacillota</taxon>
        <taxon>Bacilli</taxon>
        <taxon>Bacillales</taxon>
        <taxon>Sporolactobacillaceae</taxon>
        <taxon>Scopulibacillus</taxon>
    </lineage>
</organism>
<dbReference type="InterPro" id="IPR014777">
    <property type="entry name" value="4pyrrole_Mease_sub1"/>
</dbReference>
<dbReference type="FunFam" id="1.10.287.1080:FF:000001">
    <property type="entry name" value="Nucleoside triphosphate pyrophosphohydrolase"/>
    <property type="match status" value="1"/>
</dbReference>
<dbReference type="CDD" id="cd11723">
    <property type="entry name" value="YabN_N_like"/>
    <property type="match status" value="1"/>
</dbReference>
<dbReference type="GO" id="GO:0046061">
    <property type="term" value="P:dATP catabolic process"/>
    <property type="evidence" value="ECO:0007669"/>
    <property type="project" value="TreeGrafter"/>
</dbReference>
<proteinExistence type="predicted"/>
<dbReference type="PIRSF" id="PIRSF002845">
    <property type="entry name" value="Ttrprl_mtas_MazG"/>
    <property type="match status" value="1"/>
</dbReference>
<comment type="caution">
    <text evidence="3">The sequence shown here is derived from an EMBL/GenBank/DDBJ whole genome shotgun (WGS) entry which is preliminary data.</text>
</comment>
<dbReference type="GO" id="GO:0008168">
    <property type="term" value="F:methyltransferase activity"/>
    <property type="evidence" value="ECO:0007669"/>
    <property type="project" value="UniProtKB-KW"/>
</dbReference>
<dbReference type="GO" id="GO:0046052">
    <property type="term" value="P:UTP catabolic process"/>
    <property type="evidence" value="ECO:0007669"/>
    <property type="project" value="TreeGrafter"/>
</dbReference>
<dbReference type="SUPFAM" id="SSF53790">
    <property type="entry name" value="Tetrapyrrole methylase"/>
    <property type="match status" value="1"/>
</dbReference>
<keyword evidence="4" id="KW-1185">Reference proteome</keyword>
<dbReference type="SUPFAM" id="SSF101386">
    <property type="entry name" value="all-alpha NTP pyrophosphatases"/>
    <property type="match status" value="2"/>
</dbReference>
<dbReference type="NCBIfam" id="TIGR00444">
    <property type="entry name" value="mazG"/>
    <property type="match status" value="1"/>
</dbReference>
<dbReference type="OrthoDB" id="9808939at2"/>
<keyword evidence="3" id="KW-0489">Methyltransferase</keyword>
<dbReference type="Gene3D" id="1.10.287.1080">
    <property type="entry name" value="MazG-like"/>
    <property type="match status" value="2"/>
</dbReference>
<reference evidence="3 4" key="1">
    <citation type="submission" date="2019-03" db="EMBL/GenBank/DDBJ databases">
        <title>Genomic Encyclopedia of Type Strains, Phase IV (KMG-IV): sequencing the most valuable type-strain genomes for metagenomic binning, comparative biology and taxonomic classification.</title>
        <authorList>
            <person name="Goeker M."/>
        </authorList>
    </citation>
    <scope>NUCLEOTIDE SEQUENCE [LARGE SCALE GENOMIC DNA]</scope>
    <source>
        <strain evidence="3 4">DSM 19377</strain>
    </source>
</reference>
<keyword evidence="3" id="KW-0808">Transferase</keyword>
<feature type="domain" description="Tetrapyrrole methylase" evidence="1">
    <location>
        <begin position="4"/>
        <end position="207"/>
    </location>
</feature>
<accession>A0A4R2NLN4</accession>
<dbReference type="EMBL" id="SLXK01000035">
    <property type="protein sequence ID" value="TCP22539.1"/>
    <property type="molecule type" value="Genomic_DNA"/>
</dbReference>
<evidence type="ECO:0000259" key="2">
    <source>
        <dbReference type="Pfam" id="PF03819"/>
    </source>
</evidence>
<sequence length="491" mass="56286">MSGKITVLGLGPAALDQLTMGVYKQLKGANHLFLRTKEHPVVQELEQEGIEYTSFDTIYVENDVFENIYDQIVDRLLEEADLHGHIVYAVPGHPMVAERTVRLLLEKTEEGKVKVNLTGGQSFLDPLFSTLKIDPIEGLTFVDAMDFDAEHFSFRHHLVICQVYDVFTASEVKLSLLEHLPHDYRVAVVTAAGHKDEQVNYLPLHELDHSMEINNLTSVYVPPVDSLNTLNHTFPSLRKVIKELRGPGGCPWDKKQTHESLKRYLVEETYEVLEAIDNQDDDHLVEELGDVLLQVMLHSQIGEDEGYFTIHDVIRGITDKMIRRHPHVFGTEKAGNADDVTAIWQEVKAKEKGEEKTASILSDTNQALPPLLKALDYQKRAAKAGFDWPDIQPVWDKVKEELEECYEEEKKASGDLEGELGDLLFSIVNVARWRDIDPLIALQRSNHKFQQRFNYIEQKARSMDKHINDLSLEEMDQFWEEYKKFSHKEGF</sequence>
<dbReference type="AlphaFoldDB" id="A0A4R2NLN4"/>
<dbReference type="InterPro" id="IPR048011">
    <property type="entry name" value="NTP-PPase_MazG-like_C"/>
</dbReference>
<dbReference type="InterPro" id="IPR048015">
    <property type="entry name" value="NTP-PPase_MazG-like_N"/>
</dbReference>
<feature type="domain" description="NTP pyrophosphohydrolase MazG-like" evidence="2">
    <location>
        <begin position="256"/>
        <end position="329"/>
    </location>
</feature>
<evidence type="ECO:0000313" key="4">
    <source>
        <dbReference type="Proteomes" id="UP000295416"/>
    </source>
</evidence>
<dbReference type="FunFam" id="3.40.1010.10:FF:000008">
    <property type="entry name" value="Similar to nucleoside triphosphate pyrophosphohydrolase, MazG"/>
    <property type="match status" value="1"/>
</dbReference>
<dbReference type="Pfam" id="PF00590">
    <property type="entry name" value="TP_methylase"/>
    <property type="match status" value="1"/>
</dbReference>
<dbReference type="InterPro" id="IPR011551">
    <property type="entry name" value="NTP_PyrPHydrolase_MazG"/>
</dbReference>